<sequence>MAEQDEAVRPEAGAAEDIPQYARPAVRLIPAAEPAFEDDEDEAAARSKRRRIMLTAMAVLGAGAIAAAFTLGPTLWRISQQSDAVLTMPEKIDSYVRDDSPAAKDTAGYLLTALAADIELDTTASAIYTDPAQGTPKSIMLFGGTTTMFSPERDLETVLRLMDDETGSVTGLKDYEPGDLGGVLKCGASDGPEGALAVCGWADHGSIALALFPGRTPAEAAPLMTTLRTATLTRP</sequence>
<dbReference type="Proteomes" id="UP000601223">
    <property type="component" value="Unassembled WGS sequence"/>
</dbReference>
<reference evidence="2 3" key="1">
    <citation type="submission" date="2021-01" db="EMBL/GenBank/DDBJ databases">
        <title>Whole genome shotgun sequence of Catellatospora bangladeshensis NBRC 107357.</title>
        <authorList>
            <person name="Komaki H."/>
            <person name="Tamura T."/>
        </authorList>
    </citation>
    <scope>NUCLEOTIDE SEQUENCE [LARGE SCALE GENOMIC DNA]</scope>
    <source>
        <strain evidence="2 3">NBRC 107357</strain>
    </source>
</reference>
<evidence type="ECO:0000256" key="1">
    <source>
        <dbReference type="SAM" id="Phobius"/>
    </source>
</evidence>
<keyword evidence="1" id="KW-0472">Membrane</keyword>
<name>A0A8J3JIZ5_9ACTN</name>
<accession>A0A8J3JIZ5</accession>
<dbReference type="EMBL" id="BONF01000048">
    <property type="protein sequence ID" value="GIF85581.1"/>
    <property type="molecule type" value="Genomic_DNA"/>
</dbReference>
<evidence type="ECO:0000313" key="2">
    <source>
        <dbReference type="EMBL" id="GIF85581.1"/>
    </source>
</evidence>
<dbReference type="RefSeq" id="WP_203755696.1">
    <property type="nucleotide sequence ID" value="NZ_BONF01000048.1"/>
</dbReference>
<dbReference type="AlphaFoldDB" id="A0A8J3JIZ5"/>
<evidence type="ECO:0000313" key="3">
    <source>
        <dbReference type="Proteomes" id="UP000601223"/>
    </source>
</evidence>
<comment type="caution">
    <text evidence="2">The sequence shown here is derived from an EMBL/GenBank/DDBJ whole genome shotgun (WGS) entry which is preliminary data.</text>
</comment>
<gene>
    <name evidence="2" type="ORF">Cba03nite_69300</name>
</gene>
<organism evidence="2 3">
    <name type="scientific">Catellatospora bangladeshensis</name>
    <dbReference type="NCBI Taxonomy" id="310355"/>
    <lineage>
        <taxon>Bacteria</taxon>
        <taxon>Bacillati</taxon>
        <taxon>Actinomycetota</taxon>
        <taxon>Actinomycetes</taxon>
        <taxon>Micromonosporales</taxon>
        <taxon>Micromonosporaceae</taxon>
        <taxon>Catellatospora</taxon>
    </lineage>
</organism>
<keyword evidence="1" id="KW-0812">Transmembrane</keyword>
<protein>
    <submittedName>
        <fullName evidence="2">Uncharacterized protein</fullName>
    </submittedName>
</protein>
<keyword evidence="3" id="KW-1185">Reference proteome</keyword>
<proteinExistence type="predicted"/>
<keyword evidence="1" id="KW-1133">Transmembrane helix</keyword>
<feature type="transmembrane region" description="Helical" evidence="1">
    <location>
        <begin position="52"/>
        <end position="76"/>
    </location>
</feature>